<feature type="domain" description="CHASE2" evidence="3">
    <location>
        <begin position="56"/>
        <end position="361"/>
    </location>
</feature>
<accession>A0A518N1G9</accession>
<feature type="transmembrane region" description="Helical" evidence="2">
    <location>
        <begin position="344"/>
        <end position="362"/>
    </location>
</feature>
<proteinExistence type="predicted"/>
<dbReference type="EMBL" id="CP042218">
    <property type="protein sequence ID" value="QDW65766.1"/>
    <property type="molecule type" value="Genomic_DNA"/>
</dbReference>
<keyword evidence="5" id="KW-1185">Reference proteome</keyword>
<protein>
    <submittedName>
        <fullName evidence="4">CHASE2 domain-containing protein</fullName>
    </submittedName>
</protein>
<keyword evidence="2" id="KW-0472">Membrane</keyword>
<reference evidence="4 5" key="1">
    <citation type="submission" date="2019-07" db="EMBL/GenBank/DDBJ databases">
        <title>Full genome sequence of Luteimonas sp. Gr-4.</title>
        <authorList>
            <person name="Im W.-T."/>
        </authorList>
    </citation>
    <scope>NUCLEOTIDE SEQUENCE [LARGE SCALE GENOMIC DNA]</scope>
    <source>
        <strain evidence="4 5">Gr-4</strain>
    </source>
</reference>
<name>A0A518N1G9_9GAMM</name>
<evidence type="ECO:0000256" key="1">
    <source>
        <dbReference type="SAM" id="MobiDB-lite"/>
    </source>
</evidence>
<dbReference type="InterPro" id="IPR007890">
    <property type="entry name" value="CHASE2"/>
</dbReference>
<keyword evidence="2" id="KW-0812">Transmembrane</keyword>
<evidence type="ECO:0000256" key="2">
    <source>
        <dbReference type="SAM" id="Phobius"/>
    </source>
</evidence>
<dbReference type="AlphaFoldDB" id="A0A518N1G9"/>
<dbReference type="Proteomes" id="UP000316584">
    <property type="component" value="Chromosome"/>
</dbReference>
<keyword evidence="2" id="KW-1133">Transmembrane helix</keyword>
<dbReference type="RefSeq" id="WP_144889682.1">
    <property type="nucleotide sequence ID" value="NZ_CP042218.1"/>
</dbReference>
<evidence type="ECO:0000313" key="4">
    <source>
        <dbReference type="EMBL" id="QDW65766.1"/>
    </source>
</evidence>
<feature type="transmembrane region" description="Helical" evidence="2">
    <location>
        <begin position="374"/>
        <end position="396"/>
    </location>
</feature>
<evidence type="ECO:0000313" key="5">
    <source>
        <dbReference type="Proteomes" id="UP000316584"/>
    </source>
</evidence>
<dbReference type="Pfam" id="PF05226">
    <property type="entry name" value="CHASE2"/>
    <property type="match status" value="1"/>
</dbReference>
<feature type="region of interest" description="Disordered" evidence="1">
    <location>
        <begin position="579"/>
        <end position="598"/>
    </location>
</feature>
<sequence>MAVAGLAFMNAWAVIERAYRRPLGWLSRRLRFGFYPLLAVAMLGWLAWDAQHARALDAAEDAVFDQIIGWRPIEPVPSGRTVVVAIDDCSIDWYRARGEGGWPWSRERHADLLDALDRAGVRAVGIDILFADRAPADPAGDALLEAVADAGDGRFVFAASRLHAGSDALSAQHAAEVPGAFPLAADAAGPGPRVALLQPYGKAMASHSGLVNIGRGRDGLLRDVHLYQAVGDWALPGLALRVAQAAGADTAAAVAARGGALRIDWRQRSQLPYASAADVIEGRPVCGRVLPPLDGVVALVGHAAAGINDSKPTPVDMAMPGVAILAEAVEALVDHGWIRMPPGWLKYALASILVLLSCLVFWRGEPHQDVDPVFFGLNLALGAVAFAGLTFLGWFIDIFASLAYGALCFGLCRGYAAVQRAHAAGNADYRHDYDPDARPWLLLARLRFEADPSLTPRQALRARREYRRRLRRFVHASDRMVMIEGVVERKHWLAALLDDLVLLTWSGASEAEVRERAKHDLDALHAMLDASGERLEGRARVLACVDASAIGDPEGGRDGRRLRLRALLGQDLDRLPHWPLSADNPLSSMRPAPEEGTP</sequence>
<gene>
    <name evidence="4" type="ORF">FPZ22_01690</name>
</gene>
<evidence type="ECO:0000259" key="3">
    <source>
        <dbReference type="SMART" id="SM01080"/>
    </source>
</evidence>
<dbReference type="SMART" id="SM01080">
    <property type="entry name" value="CHASE2"/>
    <property type="match status" value="1"/>
</dbReference>
<dbReference type="OrthoDB" id="9803824at2"/>
<organism evidence="4 5">
    <name type="scientific">Luteimonas granuli</name>
    <dbReference type="NCBI Taxonomy" id="1176533"/>
    <lineage>
        <taxon>Bacteria</taxon>
        <taxon>Pseudomonadati</taxon>
        <taxon>Pseudomonadota</taxon>
        <taxon>Gammaproteobacteria</taxon>
        <taxon>Lysobacterales</taxon>
        <taxon>Lysobacteraceae</taxon>
        <taxon>Luteimonas</taxon>
    </lineage>
</organism>
<dbReference type="KEGG" id="lug:FPZ22_01690"/>